<dbReference type="PANTHER" id="PTHR47660:SF2">
    <property type="entry name" value="TRANSCRIPTION FACTOR WITH C2H2 AND ZN(2)-CYS(6) DNA BINDING DOMAIN (EUROFUNG)"/>
    <property type="match status" value="1"/>
</dbReference>
<feature type="compositionally biased region" description="Polar residues" evidence="7">
    <location>
        <begin position="298"/>
        <end position="311"/>
    </location>
</feature>
<dbReference type="InterPro" id="IPR007219">
    <property type="entry name" value="XnlR_reg_dom"/>
</dbReference>
<dbReference type="GO" id="GO:0006351">
    <property type="term" value="P:DNA-templated transcription"/>
    <property type="evidence" value="ECO:0007669"/>
    <property type="project" value="InterPro"/>
</dbReference>
<protein>
    <submittedName>
        <fullName evidence="9">Transcription factor</fullName>
    </submittedName>
</protein>
<dbReference type="PANTHER" id="PTHR47660">
    <property type="entry name" value="TRANSCRIPTION FACTOR WITH C2H2 AND ZN(2)-CYS(6) DNA BINDING DOMAIN (EUROFUNG)-RELATED-RELATED"/>
    <property type="match status" value="1"/>
</dbReference>
<organism evidence="9 10">
    <name type="scientific">Podospora anserina (strain S / ATCC MYA-4624 / DSM 980 / FGSC 10383)</name>
    <name type="common">Pleurage anserina</name>
    <dbReference type="NCBI Taxonomy" id="515849"/>
    <lineage>
        <taxon>Eukaryota</taxon>
        <taxon>Fungi</taxon>
        <taxon>Dikarya</taxon>
        <taxon>Ascomycota</taxon>
        <taxon>Pezizomycotina</taxon>
        <taxon>Sordariomycetes</taxon>
        <taxon>Sordariomycetidae</taxon>
        <taxon>Sordariales</taxon>
        <taxon>Podosporaceae</taxon>
        <taxon>Podospora</taxon>
        <taxon>Podospora anserina</taxon>
    </lineage>
</organism>
<feature type="compositionally biased region" description="Pro residues" evidence="7">
    <location>
        <begin position="12"/>
        <end position="24"/>
    </location>
</feature>
<sequence>MYPIRHLIDPPTSNPPPRGQPQPPVVGIDPNASLFTPPVLPHSTSAAGPLTGTAPASAPAASPSPASFSHPSSSINANTTSQPPQQQQQLQQQLQQQQQQQPPQPQLPTSLYQCAHCLRRYSRPEHLQRHIATHTLGKRFVCDICSKAFTRADLLKRHRTNHQDDNSNKRKRLSSAAPGAGRVAHACQACAKARVKCEEMKPQVPLMMHHVFTPELTLTLIRCTRCKNRGITCEVASSEDAAMHLLHLSANAHGFESHPPPDTSPSASSQYPQPISAVEPEFQQPTFNPALKSFASSSRYQQPSLASNSLTPDDRQFKEESQLPTPETLMDQNNPDNLNRPQATYQNQGLATVEQDLEKAPFSEFLRDVLYDQSFGNSARMAEAQGLAVLDFCDDVNLNFREFDFGLLENWNPDATQHVPDSTTQVDNSAEVAAMRSTLVKIWTESPWRWVPKRTDTGYNEQSNLPLLSRDVHGSKALKPDRVVKDTLHSSNRDKILAIVLSTCRENSMINRVASSFPSAEMMDTWIHVFLAAHMCQVSSWIHYGSFSMNHQSPEWLAIATAAGAVLAPVTTLRRFGFALQEAVRISIPGRFEENNTNIGLLGPVQALMLVQDVGLWSGNRRKMEIAECHLSVPMAMMRYRGKFTKTAYPDVIIHPSDEGKVVEEKWKKWYQLESWKRLVFHAYLRDAQVSMTQFNNPSMSYAELTLPLPCSKDLWFARTAEEFKIRCLESRTNSEGNKRPPSLGDLFKDINLLATNHHLLDVQYAISIYLHGFWSLIWEYRQLKSILSSSPLPTTDPSLSPDMLLTQRHGELRRQLSLFQSVTRGWHEMLSAQESMILHLLQMNLHVSLIDLQLLTGKEGEDQARRVYPLLQKWCLESSDSRQALYHAGQIFRWGRNFPKGHLKDFWAIAVHHAALCLWTYGIIIRASGRRKGGGMGAPLVIDGEGVEGAGLEEWLVYGGEGREVVVQGMGKRGVVSVEDPRGVMEVARGVLEANFVEGGTGEVKEGGLPPVSENIVVVLRQLGNAAWAVGFG</sequence>
<dbReference type="Pfam" id="PF00096">
    <property type="entry name" value="zf-C2H2"/>
    <property type="match status" value="2"/>
</dbReference>
<feature type="region of interest" description="Disordered" evidence="7">
    <location>
        <begin position="160"/>
        <end position="179"/>
    </location>
</feature>
<evidence type="ECO:0000256" key="6">
    <source>
        <dbReference type="PROSITE-ProRule" id="PRU00042"/>
    </source>
</evidence>
<keyword evidence="3" id="KW-0805">Transcription regulation</keyword>
<dbReference type="Pfam" id="PF04082">
    <property type="entry name" value="Fungal_trans"/>
    <property type="match status" value="1"/>
</dbReference>
<dbReference type="InterPro" id="IPR013087">
    <property type="entry name" value="Znf_C2H2_type"/>
</dbReference>
<feature type="compositionally biased region" description="Basic and acidic residues" evidence="7">
    <location>
        <begin position="312"/>
        <end position="321"/>
    </location>
</feature>
<keyword evidence="6" id="KW-0863">Zinc-finger</keyword>
<dbReference type="eggNOG" id="KOG1721">
    <property type="taxonomic scope" value="Eukaryota"/>
</dbReference>
<feature type="compositionally biased region" description="Low complexity" evidence="7">
    <location>
        <begin position="43"/>
        <end position="74"/>
    </location>
</feature>
<dbReference type="Pfam" id="PF00172">
    <property type="entry name" value="Zn_clus"/>
    <property type="match status" value="1"/>
</dbReference>
<keyword evidence="2" id="KW-0862">Zinc</keyword>
<evidence type="ECO:0000256" key="3">
    <source>
        <dbReference type="ARBA" id="ARBA00023015"/>
    </source>
</evidence>
<feature type="compositionally biased region" description="Polar residues" evidence="7">
    <location>
        <begin position="264"/>
        <end position="273"/>
    </location>
</feature>
<evidence type="ECO:0000259" key="8">
    <source>
        <dbReference type="PROSITE" id="PS50157"/>
    </source>
</evidence>
<feature type="compositionally biased region" description="Low complexity" evidence="7">
    <location>
        <begin position="82"/>
        <end position="101"/>
    </location>
</feature>
<dbReference type="EMBL" id="FO904936">
    <property type="protein sequence ID" value="CDP23061.1"/>
    <property type="molecule type" value="Genomic_DNA"/>
</dbReference>
<evidence type="ECO:0000256" key="7">
    <source>
        <dbReference type="SAM" id="MobiDB-lite"/>
    </source>
</evidence>
<evidence type="ECO:0000256" key="4">
    <source>
        <dbReference type="ARBA" id="ARBA00023163"/>
    </source>
</evidence>
<feature type="compositionally biased region" description="Polar residues" evidence="7">
    <location>
        <begin position="322"/>
        <end position="342"/>
    </location>
</feature>
<feature type="domain" description="C2H2-type" evidence="8">
    <location>
        <begin position="112"/>
        <end position="139"/>
    </location>
</feature>
<dbReference type="InParanoid" id="A0A090C8X9"/>
<feature type="region of interest" description="Disordered" evidence="7">
    <location>
        <begin position="298"/>
        <end position="342"/>
    </location>
</feature>
<dbReference type="SMART" id="SM00066">
    <property type="entry name" value="GAL4"/>
    <property type="match status" value="1"/>
</dbReference>
<dbReference type="Proteomes" id="UP000001197">
    <property type="component" value="Chromosome 1"/>
</dbReference>
<evidence type="ECO:0000313" key="10">
    <source>
        <dbReference type="Proteomes" id="UP000001197"/>
    </source>
</evidence>
<reference evidence="9 10" key="1">
    <citation type="journal article" date="2008" name="Genome Biol.">
        <title>The genome sequence of the model ascomycete fungus Podospora anserina.</title>
        <authorList>
            <person name="Espagne E."/>
            <person name="Lespinet O."/>
            <person name="Malagnac F."/>
            <person name="Da Silva C."/>
            <person name="Jaillon O."/>
            <person name="Porcel B.M."/>
            <person name="Couloux A."/>
            <person name="Aury J.-M."/>
            <person name="Segurens B."/>
            <person name="Poulain J."/>
            <person name="Anthouard V."/>
            <person name="Grossetete S."/>
            <person name="Khalili H."/>
            <person name="Coppin E."/>
            <person name="Dequard-Chablat M."/>
            <person name="Picard M."/>
            <person name="Contamine V."/>
            <person name="Arnaise S."/>
            <person name="Bourdais A."/>
            <person name="Berteaux-Lecellier V."/>
            <person name="Gautheret D."/>
            <person name="de Vries R.P."/>
            <person name="Battaglia E."/>
            <person name="Coutinho P.M."/>
            <person name="Danchin E.G.J."/>
            <person name="Henrissat B."/>
            <person name="El Khoury R."/>
            <person name="Sainsard-Chanet A."/>
            <person name="Boivin A."/>
            <person name="Pinan-Lucarre B."/>
            <person name="Sellem C.H."/>
            <person name="Debuchy R."/>
            <person name="Wincker P."/>
            <person name="Weissenbach J."/>
            <person name="Silar P."/>
        </authorList>
    </citation>
    <scope>NUCLEOTIDE SEQUENCE [LARGE SCALE GENOMIC DNA]</scope>
    <source>
        <strain evidence="10">S / ATCC MYA-4624 / DSM 980 / FGSC 10383</strain>
    </source>
</reference>
<evidence type="ECO:0000256" key="1">
    <source>
        <dbReference type="ARBA" id="ARBA00022723"/>
    </source>
</evidence>
<keyword evidence="5" id="KW-0539">Nucleus</keyword>
<dbReference type="Gene3D" id="3.30.160.60">
    <property type="entry name" value="Classic Zinc Finger"/>
    <property type="match status" value="2"/>
</dbReference>
<feature type="domain" description="C2H2-type" evidence="8">
    <location>
        <begin position="140"/>
        <end position="167"/>
    </location>
</feature>
<dbReference type="CDD" id="cd00067">
    <property type="entry name" value="GAL4"/>
    <property type="match status" value="1"/>
</dbReference>
<feature type="region of interest" description="Disordered" evidence="7">
    <location>
        <begin position="252"/>
        <end position="273"/>
    </location>
</feature>
<dbReference type="AlphaFoldDB" id="A0A090C8X9"/>
<keyword evidence="10" id="KW-1185">Reference proteome</keyword>
<dbReference type="SUPFAM" id="SSF57701">
    <property type="entry name" value="Zn2/Cys6 DNA-binding domain"/>
    <property type="match status" value="1"/>
</dbReference>
<dbReference type="SUPFAM" id="SSF57667">
    <property type="entry name" value="beta-beta-alpha zinc fingers"/>
    <property type="match status" value="1"/>
</dbReference>
<dbReference type="InterPro" id="IPR001138">
    <property type="entry name" value="Zn2Cys6_DnaBD"/>
</dbReference>
<dbReference type="SMART" id="SM00355">
    <property type="entry name" value="ZnF_C2H2"/>
    <property type="match status" value="2"/>
</dbReference>
<proteinExistence type="predicted"/>
<feature type="region of interest" description="Disordered" evidence="7">
    <location>
        <begin position="1"/>
        <end position="107"/>
    </location>
</feature>
<dbReference type="InterPro" id="IPR036236">
    <property type="entry name" value="Znf_C2H2_sf"/>
</dbReference>
<dbReference type="PROSITE" id="PS00028">
    <property type="entry name" value="ZINC_FINGER_C2H2_1"/>
    <property type="match status" value="2"/>
</dbReference>
<evidence type="ECO:0000313" key="9">
    <source>
        <dbReference type="EMBL" id="CDP23061.1"/>
    </source>
</evidence>
<dbReference type="Gene3D" id="4.10.240.10">
    <property type="entry name" value="Zn(2)-C6 fungal-type DNA-binding domain"/>
    <property type="match status" value="1"/>
</dbReference>
<evidence type="ECO:0000256" key="2">
    <source>
        <dbReference type="ARBA" id="ARBA00022833"/>
    </source>
</evidence>
<reference evidence="10" key="2">
    <citation type="journal article" date="2014" name="Genetics">
        <title>Maintaining two mating types: Structure of the mating type locus and its role in heterokaryosis in Podospora anserina.</title>
        <authorList>
            <person name="Grognet P."/>
            <person name="Bidard F."/>
            <person name="Kuchly C."/>
            <person name="Tong L.C.H."/>
            <person name="Coppin E."/>
            <person name="Benkhali J.A."/>
            <person name="Couloux A."/>
            <person name="Wincker P."/>
            <person name="Debuchy R."/>
            <person name="Silar P."/>
        </authorList>
    </citation>
    <scope>GENOME REANNOTATION</scope>
    <source>
        <strain evidence="10">S / ATCC MYA-4624 / DSM 980 / FGSC 10383</strain>
    </source>
</reference>
<keyword evidence="1" id="KW-0479">Metal-binding</keyword>
<accession>A0A090C8X9</accession>
<dbReference type="GO" id="GO:0008270">
    <property type="term" value="F:zinc ion binding"/>
    <property type="evidence" value="ECO:0007669"/>
    <property type="project" value="UniProtKB-KW"/>
</dbReference>
<dbReference type="GO" id="GO:0003677">
    <property type="term" value="F:DNA binding"/>
    <property type="evidence" value="ECO:0007669"/>
    <property type="project" value="InterPro"/>
</dbReference>
<evidence type="ECO:0000256" key="5">
    <source>
        <dbReference type="ARBA" id="ARBA00023242"/>
    </source>
</evidence>
<keyword evidence="4" id="KW-0804">Transcription</keyword>
<dbReference type="GO" id="GO:0000981">
    <property type="term" value="F:DNA-binding transcription factor activity, RNA polymerase II-specific"/>
    <property type="evidence" value="ECO:0007669"/>
    <property type="project" value="InterPro"/>
</dbReference>
<dbReference type="InterPro" id="IPR036864">
    <property type="entry name" value="Zn2-C6_fun-type_DNA-bd_sf"/>
</dbReference>
<dbReference type="PROSITE" id="PS50157">
    <property type="entry name" value="ZINC_FINGER_C2H2_2"/>
    <property type="match status" value="2"/>
</dbReference>
<name>A0A090C8X9_PODAN</name>